<protein>
    <submittedName>
        <fullName evidence="2">Phosphatidate cytidylyltransferase</fullName>
        <ecNumber evidence="2">2.7.7.41</ecNumber>
    </submittedName>
</protein>
<keyword evidence="2" id="KW-0548">Nucleotidyltransferase</keyword>
<evidence type="ECO:0000256" key="1">
    <source>
        <dbReference type="SAM" id="Phobius"/>
    </source>
</evidence>
<gene>
    <name evidence="2" type="primary">cdsA</name>
    <name evidence="2" type="ORF">HMPREF0731_1392</name>
</gene>
<keyword evidence="1" id="KW-0812">Transmembrane</keyword>
<dbReference type="PANTHER" id="PTHR43535:SF1">
    <property type="entry name" value="PHOSPHATIDATE CYTIDYLYLTRANSFERASE"/>
    <property type="match status" value="1"/>
</dbReference>
<dbReference type="EC" id="2.7.7.41" evidence="2"/>
<keyword evidence="2" id="KW-0808">Transferase</keyword>
<keyword evidence="1" id="KW-1133">Transmembrane helix</keyword>
<name>D5RJY2_9PROT</name>
<sequence>MGTAFAHPVTLWITLATIGVVALAAAVIGALTLLGRGSPALRRELWLRLGSWVVLLPLMFGPVLAGRVWTIAAVTLLGLACLREFDRATGLFREYAMVGVVVAGLLLVNFAALDQWYGLFVALGPLTAVAILVVSIPLDRPSGYVQRVALSLVAFMLFGLGLGHLGYMANDPGYRPLVLMLLAVVALNDVAAFTCGKLIGGPKLLPQTSPNKTISGAVGALVVSTLLVMFLGSHIFAGTPLESLPKLALLGLLISAAGQCGDLMLSSIKRDIGIKDMGTLLPGHGGILDRYNSLLLVSPAVFHFVNYLVGLQGTGPTRLLTGG</sequence>
<organism evidence="2 3">
    <name type="scientific">Pseudoroseomonas cervicalis ATCC 49957</name>
    <dbReference type="NCBI Taxonomy" id="525371"/>
    <lineage>
        <taxon>Bacteria</taxon>
        <taxon>Pseudomonadati</taxon>
        <taxon>Pseudomonadota</taxon>
        <taxon>Alphaproteobacteria</taxon>
        <taxon>Acetobacterales</taxon>
        <taxon>Roseomonadaceae</taxon>
        <taxon>Roseomonas</taxon>
    </lineage>
</organism>
<dbReference type="RefSeq" id="WP_007005241.1">
    <property type="nucleotide sequence ID" value="NZ_GG770781.1"/>
</dbReference>
<feature type="transmembrane region" description="Helical" evidence="1">
    <location>
        <begin position="214"/>
        <end position="235"/>
    </location>
</feature>
<dbReference type="GO" id="GO:0005886">
    <property type="term" value="C:plasma membrane"/>
    <property type="evidence" value="ECO:0007669"/>
    <property type="project" value="TreeGrafter"/>
</dbReference>
<feature type="transmembrane region" description="Helical" evidence="1">
    <location>
        <begin position="116"/>
        <end position="136"/>
    </location>
</feature>
<dbReference type="EMBL" id="ADVL01000232">
    <property type="protein sequence ID" value="EFH12386.1"/>
    <property type="molecule type" value="Genomic_DNA"/>
</dbReference>
<evidence type="ECO:0000313" key="2">
    <source>
        <dbReference type="EMBL" id="EFH12386.1"/>
    </source>
</evidence>
<dbReference type="PANTHER" id="PTHR43535">
    <property type="entry name" value="PHOSPHATIDATE CYTIDYLYLTRANSFERASE"/>
    <property type="match status" value="1"/>
</dbReference>
<evidence type="ECO:0000313" key="3">
    <source>
        <dbReference type="Proteomes" id="UP000005324"/>
    </source>
</evidence>
<feature type="transmembrane region" description="Helical" evidence="1">
    <location>
        <begin position="45"/>
        <end position="62"/>
    </location>
</feature>
<keyword evidence="3" id="KW-1185">Reference proteome</keyword>
<keyword evidence="1" id="KW-0472">Membrane</keyword>
<dbReference type="Pfam" id="PF01148">
    <property type="entry name" value="CTP_transf_1"/>
    <property type="match status" value="1"/>
</dbReference>
<proteinExistence type="predicted"/>
<comment type="caution">
    <text evidence="2">The sequence shown here is derived from an EMBL/GenBank/DDBJ whole genome shotgun (WGS) entry which is preliminary data.</text>
</comment>
<dbReference type="GO" id="GO:0009273">
    <property type="term" value="P:peptidoglycan-based cell wall biogenesis"/>
    <property type="evidence" value="ECO:0007669"/>
    <property type="project" value="TreeGrafter"/>
</dbReference>
<feature type="transmembrane region" description="Helical" evidence="1">
    <location>
        <begin position="173"/>
        <end position="193"/>
    </location>
</feature>
<accession>D5RJY2</accession>
<dbReference type="HOGENOM" id="CLU_037294_3_0_5"/>
<feature type="transmembrane region" description="Helical" evidence="1">
    <location>
        <begin position="92"/>
        <end position="110"/>
    </location>
</feature>
<dbReference type="GO" id="GO:0004605">
    <property type="term" value="F:phosphatidate cytidylyltransferase activity"/>
    <property type="evidence" value="ECO:0007669"/>
    <property type="project" value="UniProtKB-EC"/>
</dbReference>
<feature type="transmembrane region" description="Helical" evidence="1">
    <location>
        <begin position="148"/>
        <end position="167"/>
    </location>
</feature>
<dbReference type="OrthoDB" id="9799199at2"/>
<reference evidence="2 3" key="1">
    <citation type="submission" date="2010-04" db="EMBL/GenBank/DDBJ databases">
        <authorList>
            <person name="Qin X."/>
            <person name="Bachman B."/>
            <person name="Battles P."/>
            <person name="Bell A."/>
            <person name="Bess C."/>
            <person name="Bickham C."/>
            <person name="Chaboub L."/>
            <person name="Chen D."/>
            <person name="Coyle M."/>
            <person name="Deiros D.R."/>
            <person name="Dinh H."/>
            <person name="Forbes L."/>
            <person name="Fowler G."/>
            <person name="Francisco L."/>
            <person name="Fu Q."/>
            <person name="Gubbala S."/>
            <person name="Hale W."/>
            <person name="Han Y."/>
            <person name="Hemphill L."/>
            <person name="Highlander S.K."/>
            <person name="Hirani K."/>
            <person name="Hogues M."/>
            <person name="Jackson L."/>
            <person name="Jakkamsetti A."/>
            <person name="Javaid M."/>
            <person name="Jiang H."/>
            <person name="Korchina V."/>
            <person name="Kovar C."/>
            <person name="Lara F."/>
            <person name="Lee S."/>
            <person name="Mata R."/>
            <person name="Mathew T."/>
            <person name="Moen C."/>
            <person name="Morales K."/>
            <person name="Munidasa M."/>
            <person name="Nazareth L."/>
            <person name="Ngo R."/>
            <person name="Nguyen L."/>
            <person name="Okwuonu G."/>
            <person name="Ongeri F."/>
            <person name="Patil S."/>
            <person name="Petrosino J."/>
            <person name="Pham C."/>
            <person name="Pham P."/>
            <person name="Pu L.-L."/>
            <person name="Puazo M."/>
            <person name="Raj R."/>
            <person name="Reid J."/>
            <person name="Rouhana J."/>
            <person name="Saada N."/>
            <person name="Shang Y."/>
            <person name="Simmons D."/>
            <person name="Thornton R."/>
            <person name="Warren J."/>
            <person name="Weissenberger G."/>
            <person name="Zhang J."/>
            <person name="Zhang L."/>
            <person name="Zhou C."/>
            <person name="Zhu D."/>
            <person name="Muzny D."/>
            <person name="Worley K."/>
            <person name="Gibbs R."/>
        </authorList>
    </citation>
    <scope>NUCLEOTIDE SEQUENCE [LARGE SCALE GENOMIC DNA]</scope>
    <source>
        <strain evidence="2 3">ATCC 49957</strain>
    </source>
</reference>
<dbReference type="AlphaFoldDB" id="D5RJY2"/>
<feature type="transmembrane region" description="Helical" evidence="1">
    <location>
        <begin position="12"/>
        <end position="33"/>
    </location>
</feature>
<dbReference type="Proteomes" id="UP000005324">
    <property type="component" value="Unassembled WGS sequence"/>
</dbReference>